<keyword evidence="1" id="KW-0449">Lipoprotein</keyword>
<dbReference type="Pfam" id="PF01244">
    <property type="entry name" value="Peptidase_M19"/>
    <property type="match status" value="1"/>
</dbReference>
<proteinExistence type="inferred from homology"/>
<comment type="subunit">
    <text evidence="1">Homodimer; disulfide-linked.</text>
</comment>
<dbReference type="GO" id="GO:0046872">
    <property type="term" value="F:metal ion binding"/>
    <property type="evidence" value="ECO:0007669"/>
    <property type="project" value="UniProtKB-UniRule"/>
</dbReference>
<dbReference type="InterPro" id="IPR032466">
    <property type="entry name" value="Metal_Hydrolase"/>
</dbReference>
<dbReference type="EC" id="3.4.13.19" evidence="1"/>
<dbReference type="AlphaFoldDB" id="A0A6A0HGG3"/>
<dbReference type="GO" id="GO:0070573">
    <property type="term" value="F:metallodipeptidase activity"/>
    <property type="evidence" value="ECO:0007669"/>
    <property type="project" value="InterPro"/>
</dbReference>
<keyword evidence="1" id="KW-0479">Metal-binding</keyword>
<dbReference type="OrthoDB" id="445695at2759"/>
<protein>
    <recommendedName>
        <fullName evidence="1">Dipeptidase</fullName>
        <ecNumber evidence="1">3.4.13.19</ecNumber>
    </recommendedName>
</protein>
<dbReference type="Gene3D" id="3.20.20.140">
    <property type="entry name" value="Metal-dependent hydrolases"/>
    <property type="match status" value="1"/>
</dbReference>
<dbReference type="Proteomes" id="UP000711488">
    <property type="component" value="Unassembled WGS sequence"/>
</dbReference>
<keyword evidence="1" id="KW-0224">Dipeptidase</keyword>
<evidence type="ECO:0000256" key="1">
    <source>
        <dbReference type="RuleBase" id="RU341113"/>
    </source>
</evidence>
<dbReference type="EMBL" id="JQDR03000555">
    <property type="protein sequence ID" value="KAA0203835.1"/>
    <property type="molecule type" value="Genomic_DNA"/>
</dbReference>
<name>A0A6A0HGG3_HYAAZ</name>
<accession>A0A6A0HGG3</accession>
<dbReference type="SUPFAM" id="SSF51556">
    <property type="entry name" value="Metallo-dependent hydrolases"/>
    <property type="match status" value="1"/>
</dbReference>
<reference evidence="2" key="3">
    <citation type="submission" date="2019-06" db="EMBL/GenBank/DDBJ databases">
        <authorList>
            <person name="Poynton C."/>
            <person name="Hasenbein S."/>
            <person name="Benoit J.B."/>
            <person name="Sepulveda M.S."/>
            <person name="Poelchau M.F."/>
            <person name="Murali S.C."/>
            <person name="Chen S."/>
            <person name="Glastad K.M."/>
            <person name="Werren J.H."/>
            <person name="Vineis J.H."/>
            <person name="Bowen J.L."/>
            <person name="Friedrich M."/>
            <person name="Jones J."/>
            <person name="Robertson H.M."/>
            <person name="Feyereisen R."/>
            <person name="Mechler-Hickson A."/>
            <person name="Mathers N."/>
            <person name="Lee C.E."/>
            <person name="Colbourne J.K."/>
            <person name="Biales A."/>
            <person name="Johnston J.S."/>
            <person name="Wellborn G.A."/>
            <person name="Rosendale A.J."/>
            <person name="Cridge A.G."/>
            <person name="Munoz-Torres M.C."/>
            <person name="Bain P.A."/>
            <person name="Manny A.R."/>
            <person name="Major K.M."/>
            <person name="Lambert F.N."/>
            <person name="Vulpe C.D."/>
            <person name="Tuck P."/>
            <person name="Blalock B.J."/>
            <person name="Lin Y.-Y."/>
            <person name="Smith M.E."/>
            <person name="Ochoa-Acuna H."/>
            <person name="Chen M.-J.M."/>
            <person name="Childers C.P."/>
            <person name="Qu J."/>
            <person name="Dugan S."/>
            <person name="Lee S.L."/>
            <person name="Chao H."/>
            <person name="Dinh H."/>
            <person name="Han Y."/>
            <person name="Doddapaneni H."/>
            <person name="Worley K.C."/>
            <person name="Muzny D.M."/>
            <person name="Gibbs R.A."/>
            <person name="Richards S."/>
        </authorList>
    </citation>
    <scope>NUCLEOTIDE SEQUENCE</scope>
    <source>
        <strain evidence="2">HAZT.00-mixed</strain>
        <tissue evidence="2">Whole organism</tissue>
    </source>
</reference>
<comment type="similarity">
    <text evidence="1">Belongs to the metallo-dependent hydrolases superfamily. Peptidase M19 family.</text>
</comment>
<keyword evidence="1" id="KW-1015">Disulfide bond</keyword>
<keyword evidence="1" id="KW-0336">GPI-anchor</keyword>
<dbReference type="GO" id="GO:0006508">
    <property type="term" value="P:proteolysis"/>
    <property type="evidence" value="ECO:0007669"/>
    <property type="project" value="UniProtKB-KW"/>
</dbReference>
<comment type="caution">
    <text evidence="2">The sequence shown here is derived from an EMBL/GenBank/DDBJ whole genome shotgun (WGS) entry which is preliminary data.</text>
</comment>
<dbReference type="PROSITE" id="PS51365">
    <property type="entry name" value="RENAL_DIPEPTIDASE_2"/>
    <property type="match status" value="1"/>
</dbReference>
<comment type="cofactor">
    <cofactor evidence="1">
        <name>Zn(2+)</name>
        <dbReference type="ChEBI" id="CHEBI:29105"/>
    </cofactor>
</comment>
<dbReference type="GO" id="GO:0098552">
    <property type="term" value="C:side of membrane"/>
    <property type="evidence" value="ECO:0007669"/>
    <property type="project" value="UniProtKB-KW"/>
</dbReference>
<keyword evidence="1" id="KW-0472">Membrane</keyword>
<comment type="catalytic activity">
    <reaction evidence="1">
        <text>an L-aminoacyl-L-amino acid + H2O = 2 an L-alpha-amino acid</text>
        <dbReference type="Rhea" id="RHEA:48940"/>
        <dbReference type="ChEBI" id="CHEBI:15377"/>
        <dbReference type="ChEBI" id="CHEBI:59869"/>
        <dbReference type="ChEBI" id="CHEBI:77460"/>
        <dbReference type="EC" id="3.4.13.19"/>
    </reaction>
</comment>
<gene>
    <name evidence="2" type="ORF">HAZT_HAZT012256</name>
</gene>
<keyword evidence="1" id="KW-0378">Hydrolase</keyword>
<dbReference type="PANTHER" id="PTHR10443">
    <property type="entry name" value="MICROSOMAL DIPEPTIDASE"/>
    <property type="match status" value="1"/>
</dbReference>
<keyword evidence="1" id="KW-0645">Protease</keyword>
<reference evidence="2" key="2">
    <citation type="journal article" date="2018" name="Environ. Sci. Technol.">
        <title>The Toxicogenome of Hyalella azteca: A Model for Sediment Ecotoxicology and Evolutionary Toxicology.</title>
        <authorList>
            <person name="Poynton H.C."/>
            <person name="Hasenbein S."/>
            <person name="Benoit J.B."/>
            <person name="Sepulveda M.S."/>
            <person name="Poelchau M.F."/>
            <person name="Hughes D.S.T."/>
            <person name="Murali S.C."/>
            <person name="Chen S."/>
            <person name="Glastad K.M."/>
            <person name="Goodisman M.A.D."/>
            <person name="Werren J.H."/>
            <person name="Vineis J.H."/>
            <person name="Bowen J.L."/>
            <person name="Friedrich M."/>
            <person name="Jones J."/>
            <person name="Robertson H.M."/>
            <person name="Feyereisen R."/>
            <person name="Mechler-Hickson A."/>
            <person name="Mathers N."/>
            <person name="Lee C.E."/>
            <person name="Colbourne J.K."/>
            <person name="Biales A."/>
            <person name="Johnston J.S."/>
            <person name="Wellborn G.A."/>
            <person name="Rosendale A.J."/>
            <person name="Cridge A.G."/>
            <person name="Munoz-Torres M.C."/>
            <person name="Bain P.A."/>
            <person name="Manny A.R."/>
            <person name="Major K.M."/>
            <person name="Lambert F.N."/>
            <person name="Vulpe C.D."/>
            <person name="Tuck P."/>
            <person name="Blalock B.J."/>
            <person name="Lin Y.Y."/>
            <person name="Smith M.E."/>
            <person name="Ochoa-Acuna H."/>
            <person name="Chen M.M."/>
            <person name="Childers C.P."/>
            <person name="Qu J."/>
            <person name="Dugan S."/>
            <person name="Lee S.L."/>
            <person name="Chao H."/>
            <person name="Dinh H."/>
            <person name="Han Y."/>
            <person name="Doddapaneni H."/>
            <person name="Worley K.C."/>
            <person name="Muzny D.M."/>
            <person name="Gibbs R.A."/>
            <person name="Richards S."/>
        </authorList>
    </citation>
    <scope>NUCLEOTIDE SEQUENCE</scope>
    <source>
        <strain evidence="2">HAZT.00-mixed</strain>
        <tissue evidence="2">Whole organism</tissue>
    </source>
</reference>
<reference evidence="2" key="1">
    <citation type="submission" date="2014-08" db="EMBL/GenBank/DDBJ databases">
        <authorList>
            <person name="Murali S."/>
            <person name="Richards S."/>
            <person name="Bandaranaike D."/>
            <person name="Bellair M."/>
            <person name="Blankenburg K."/>
            <person name="Chao H."/>
            <person name="Dinh H."/>
            <person name="Doddapaneni H."/>
            <person name="Dugan-Rocha S."/>
            <person name="Elkadiri S."/>
            <person name="Gnanaolivu R."/>
            <person name="Hughes D."/>
            <person name="Lee S."/>
            <person name="Li M."/>
            <person name="Ming W."/>
            <person name="Munidasa M."/>
            <person name="Muniz J."/>
            <person name="Nguyen L."/>
            <person name="Osuji N."/>
            <person name="Pu L.-L."/>
            <person name="Puazo M."/>
            <person name="Skinner E."/>
            <person name="Qu C."/>
            <person name="Quiroz J."/>
            <person name="Raj R."/>
            <person name="Weissenberger G."/>
            <person name="Xin Y."/>
            <person name="Zou X."/>
            <person name="Han Y."/>
            <person name="Worley K."/>
            <person name="Muzny D."/>
            <person name="Gibbs R."/>
        </authorList>
    </citation>
    <scope>NUCLEOTIDE SEQUENCE</scope>
    <source>
        <strain evidence="2">HAZT.00-mixed</strain>
        <tissue evidence="2">Whole organism</tissue>
    </source>
</reference>
<keyword evidence="1" id="KW-0862">Zinc</keyword>
<organism evidence="2">
    <name type="scientific">Hyalella azteca</name>
    <name type="common">Amphipod</name>
    <dbReference type="NCBI Taxonomy" id="294128"/>
    <lineage>
        <taxon>Eukaryota</taxon>
        <taxon>Metazoa</taxon>
        <taxon>Ecdysozoa</taxon>
        <taxon>Arthropoda</taxon>
        <taxon>Crustacea</taxon>
        <taxon>Multicrustacea</taxon>
        <taxon>Malacostraca</taxon>
        <taxon>Eumalacostraca</taxon>
        <taxon>Peracarida</taxon>
        <taxon>Amphipoda</taxon>
        <taxon>Senticaudata</taxon>
        <taxon>Talitrida</taxon>
        <taxon>Talitroidea</taxon>
        <taxon>Hyalellidae</taxon>
        <taxon>Hyalella</taxon>
    </lineage>
</organism>
<evidence type="ECO:0000313" key="2">
    <source>
        <dbReference type="EMBL" id="KAA0203835.1"/>
    </source>
</evidence>
<dbReference type="InterPro" id="IPR008257">
    <property type="entry name" value="Pept_M19"/>
</dbReference>
<dbReference type="PANTHER" id="PTHR10443:SF12">
    <property type="entry name" value="DIPEPTIDASE"/>
    <property type="match status" value="1"/>
</dbReference>
<keyword evidence="1" id="KW-0482">Metalloprotease</keyword>
<sequence>MTVVREMNRLGLMVDLSHTSQATMRAALAASKAPIIFSHSSVYALCPSPRNVPDDVIRQVAANGGIIMVSFYSHFLTCGEEAEVRHVVEHINYIREVAGVDHVGIGADFDGINKLPKGLEDVSTYPRLFAELLADPKWSIEDLKKLAGLNILRVMKEVEQVRPVTWTQVIVEMVSAELRSKGVTPHEDELPASQMLKPNNCSYVFVKD</sequence>
<comment type="subcellular location">
    <subcellularLocation>
        <location evidence="1">Membrane</location>
        <topology evidence="1">Lipid-anchor</topology>
        <topology evidence="1">GPI-anchor</topology>
    </subcellularLocation>
</comment>
<keyword evidence="1" id="KW-0325">Glycoprotein</keyword>